<sequence length="195" mass="20870">MSNPYPAHPGVPPQPYYPQPPRKKKVWPWVLGAFALAVLALFGGCVALISSAADEVTKAEESRAVAAPAGTEVRDGKFGFTVTKVDPPVQTVGDNEYLRKTAQGEFVLVYVDVANTSTVAQHYFGSNQKLIDDQGREFANDTSAEMNVNDQLSAEINPGNKISMVLVFDVPVGTVAAAVEFHDSAFSDGARVALK</sequence>
<feature type="domain" description="DUF4352" evidence="3">
    <location>
        <begin position="70"/>
        <end position="190"/>
    </location>
</feature>
<protein>
    <submittedName>
        <fullName evidence="4">DUF4352 domain-containing protein</fullName>
    </submittedName>
</protein>
<dbReference type="Proteomes" id="UP001596223">
    <property type="component" value="Unassembled WGS sequence"/>
</dbReference>
<organism evidence="4 5">
    <name type="scientific">Nocardia lasii</name>
    <dbReference type="NCBI Taxonomy" id="1616107"/>
    <lineage>
        <taxon>Bacteria</taxon>
        <taxon>Bacillati</taxon>
        <taxon>Actinomycetota</taxon>
        <taxon>Actinomycetes</taxon>
        <taxon>Mycobacteriales</taxon>
        <taxon>Nocardiaceae</taxon>
        <taxon>Nocardia</taxon>
    </lineage>
</organism>
<evidence type="ECO:0000256" key="1">
    <source>
        <dbReference type="ARBA" id="ARBA00022729"/>
    </source>
</evidence>
<keyword evidence="2" id="KW-0812">Transmembrane</keyword>
<feature type="transmembrane region" description="Helical" evidence="2">
    <location>
        <begin position="26"/>
        <end position="49"/>
    </location>
</feature>
<dbReference type="RefSeq" id="WP_378608914.1">
    <property type="nucleotide sequence ID" value="NZ_JBHSQN010000015.1"/>
</dbReference>
<keyword evidence="5" id="KW-1185">Reference proteome</keyword>
<keyword evidence="2" id="KW-1133">Transmembrane helix</keyword>
<reference evidence="5" key="1">
    <citation type="journal article" date="2019" name="Int. J. Syst. Evol. Microbiol.">
        <title>The Global Catalogue of Microorganisms (GCM) 10K type strain sequencing project: providing services to taxonomists for standard genome sequencing and annotation.</title>
        <authorList>
            <consortium name="The Broad Institute Genomics Platform"/>
            <consortium name="The Broad Institute Genome Sequencing Center for Infectious Disease"/>
            <person name="Wu L."/>
            <person name="Ma J."/>
        </authorList>
    </citation>
    <scope>NUCLEOTIDE SEQUENCE [LARGE SCALE GENOMIC DNA]</scope>
    <source>
        <strain evidence="5">CCUG 36956</strain>
    </source>
</reference>
<evidence type="ECO:0000313" key="5">
    <source>
        <dbReference type="Proteomes" id="UP001596223"/>
    </source>
</evidence>
<evidence type="ECO:0000256" key="2">
    <source>
        <dbReference type="SAM" id="Phobius"/>
    </source>
</evidence>
<comment type="caution">
    <text evidence="4">The sequence shown here is derived from an EMBL/GenBank/DDBJ whole genome shotgun (WGS) entry which is preliminary data.</text>
</comment>
<dbReference type="EMBL" id="JBHSQN010000015">
    <property type="protein sequence ID" value="MFC6013777.1"/>
    <property type="molecule type" value="Genomic_DNA"/>
</dbReference>
<dbReference type="InterPro" id="IPR029051">
    <property type="entry name" value="DUF4352"/>
</dbReference>
<accession>A0ABW1JXV2</accession>
<dbReference type="InterPro" id="IPR029050">
    <property type="entry name" value="Immunoprotect_excell_Ig-like"/>
</dbReference>
<name>A0ABW1JXV2_9NOCA</name>
<dbReference type="Pfam" id="PF11611">
    <property type="entry name" value="DUF4352"/>
    <property type="match status" value="1"/>
</dbReference>
<keyword evidence="2" id="KW-0472">Membrane</keyword>
<keyword evidence="1" id="KW-0732">Signal</keyword>
<proteinExistence type="predicted"/>
<dbReference type="Gene3D" id="2.60.40.1240">
    <property type="match status" value="1"/>
</dbReference>
<evidence type="ECO:0000313" key="4">
    <source>
        <dbReference type="EMBL" id="MFC6013777.1"/>
    </source>
</evidence>
<evidence type="ECO:0000259" key="3">
    <source>
        <dbReference type="Pfam" id="PF11611"/>
    </source>
</evidence>
<gene>
    <name evidence="4" type="ORF">ACFP3H_22215</name>
</gene>